<dbReference type="Pfam" id="PF04326">
    <property type="entry name" value="SLFN_AlbA_2"/>
    <property type="match status" value="1"/>
</dbReference>
<evidence type="ECO:0000313" key="2">
    <source>
        <dbReference type="EMBL" id="SMO97118.1"/>
    </source>
</evidence>
<organism evidence="2 3">
    <name type="scientific">Chryseobacterium rhizoplanae</name>
    <dbReference type="NCBI Taxonomy" id="1609531"/>
    <lineage>
        <taxon>Bacteria</taxon>
        <taxon>Pseudomonadati</taxon>
        <taxon>Bacteroidota</taxon>
        <taxon>Flavobacteriia</taxon>
        <taxon>Flavobacteriales</taxon>
        <taxon>Weeksellaceae</taxon>
        <taxon>Chryseobacterium group</taxon>
        <taxon>Chryseobacterium</taxon>
    </lineage>
</organism>
<keyword evidence="3" id="KW-1185">Reference proteome</keyword>
<evidence type="ECO:0000313" key="3">
    <source>
        <dbReference type="Proteomes" id="UP000316916"/>
    </source>
</evidence>
<evidence type="ECO:0000259" key="1">
    <source>
        <dbReference type="Pfam" id="PF04326"/>
    </source>
</evidence>
<dbReference type="AlphaFoldDB" id="A0A521FLN0"/>
<protein>
    <submittedName>
        <fullName evidence="2">DNA-binding domain-containing protein</fullName>
    </submittedName>
</protein>
<reference evidence="2 3" key="1">
    <citation type="submission" date="2017-05" db="EMBL/GenBank/DDBJ databases">
        <authorList>
            <person name="Varghese N."/>
            <person name="Submissions S."/>
        </authorList>
    </citation>
    <scope>NUCLEOTIDE SEQUENCE [LARGE SCALE GENOMIC DNA]</scope>
    <source>
        <strain evidence="2 3">DSM 29371</strain>
    </source>
</reference>
<gene>
    <name evidence="2" type="ORF">SAMN06265171_1201</name>
</gene>
<dbReference type="Proteomes" id="UP000316916">
    <property type="component" value="Unassembled WGS sequence"/>
</dbReference>
<dbReference type="InterPro" id="IPR007421">
    <property type="entry name" value="Schlafen_AlbA_2_dom"/>
</dbReference>
<dbReference type="EMBL" id="FXTC01000020">
    <property type="protein sequence ID" value="SMO97118.1"/>
    <property type="molecule type" value="Genomic_DNA"/>
</dbReference>
<dbReference type="InterPro" id="IPR038461">
    <property type="entry name" value="Schlafen_AlbA_2_dom_sf"/>
</dbReference>
<dbReference type="Gene3D" id="3.30.950.30">
    <property type="entry name" value="Schlafen, AAA domain"/>
    <property type="match status" value="1"/>
</dbReference>
<sequence>MKSEIKDIVINKIENESEYSHLDFKKQQYPIGKKDPKKPEFLKDMMAFANLISKEDKYIIVGVEELNGMAGGFESIDKLNDQASYQQYLNEYIEPEINFEYSEIIYKGYKLAYFRLFDNADFPYLLKKDLITNSIRFDIGCGFVRAGTSTRKLNRDDFEKIYNFRNTTARDRKNELSFRVYNSSFTEFDLRRTKYRCIRIDAINSSTKSLEFDVEVRIKKSVQYSAILRQELERKIEDGKKDAATSSFMHSLSIGINSPIIYLNTYVEL</sequence>
<dbReference type="GO" id="GO:0003677">
    <property type="term" value="F:DNA binding"/>
    <property type="evidence" value="ECO:0007669"/>
    <property type="project" value="UniProtKB-KW"/>
</dbReference>
<proteinExistence type="predicted"/>
<accession>A0A521FLN0</accession>
<feature type="domain" description="Schlafen AlbA-2" evidence="1">
    <location>
        <begin position="18"/>
        <end position="154"/>
    </location>
</feature>
<name>A0A521FLN0_9FLAO</name>
<keyword evidence="2" id="KW-0238">DNA-binding</keyword>
<dbReference type="RefSeq" id="WP_142719941.1">
    <property type="nucleotide sequence ID" value="NZ_FXTC01000020.1"/>
</dbReference>